<protein>
    <submittedName>
        <fullName evidence="1">Uncharacterized protein</fullName>
    </submittedName>
</protein>
<gene>
    <name evidence="1" type="ORF">GOBAR_AA22654</name>
</gene>
<reference evidence="1 2" key="1">
    <citation type="submission" date="2015-01" db="EMBL/GenBank/DDBJ databases">
        <title>Genome of allotetraploid Gossypium barbadense reveals genomic plasticity and fiber elongation in cotton evolution.</title>
        <authorList>
            <person name="Chen X."/>
            <person name="Liu X."/>
            <person name="Zhao B."/>
            <person name="Zheng H."/>
            <person name="Hu Y."/>
            <person name="Lu G."/>
            <person name="Yang C."/>
            <person name="Chen J."/>
            <person name="Shan C."/>
            <person name="Zhang L."/>
            <person name="Zhou Y."/>
            <person name="Wang L."/>
            <person name="Guo W."/>
            <person name="Bai Y."/>
            <person name="Ruan J."/>
            <person name="Shangguan X."/>
            <person name="Mao Y."/>
            <person name="Jiang J."/>
            <person name="Zhu Y."/>
            <person name="Lei J."/>
            <person name="Kang H."/>
            <person name="Chen S."/>
            <person name="He X."/>
            <person name="Wang R."/>
            <person name="Wang Y."/>
            <person name="Chen J."/>
            <person name="Wang L."/>
            <person name="Yu S."/>
            <person name="Wang B."/>
            <person name="Wei J."/>
            <person name="Song S."/>
            <person name="Lu X."/>
            <person name="Gao Z."/>
            <person name="Gu W."/>
            <person name="Deng X."/>
            <person name="Ma D."/>
            <person name="Wang S."/>
            <person name="Liang W."/>
            <person name="Fang L."/>
            <person name="Cai C."/>
            <person name="Zhu X."/>
            <person name="Zhou B."/>
            <person name="Zhang Y."/>
            <person name="Chen Z."/>
            <person name="Xu S."/>
            <person name="Zhu R."/>
            <person name="Wang S."/>
            <person name="Zhang T."/>
            <person name="Zhao G."/>
        </authorList>
    </citation>
    <scope>NUCLEOTIDE SEQUENCE [LARGE SCALE GENOMIC DNA]</scope>
    <source>
        <strain evidence="2">cv. Xinhai21</strain>
        <tissue evidence="1">Leaf</tissue>
    </source>
</reference>
<dbReference type="Proteomes" id="UP000239757">
    <property type="component" value="Unassembled WGS sequence"/>
</dbReference>
<dbReference type="OrthoDB" id="10490600at2759"/>
<dbReference type="EMBL" id="KZ665742">
    <property type="protein sequence ID" value="PPR98009.1"/>
    <property type="molecule type" value="Genomic_DNA"/>
</dbReference>
<proteinExistence type="predicted"/>
<accession>A0A2P5X3Z5</accession>
<dbReference type="AlphaFoldDB" id="A0A2P5X3Z5"/>
<evidence type="ECO:0000313" key="2">
    <source>
        <dbReference type="Proteomes" id="UP000239757"/>
    </source>
</evidence>
<sequence>MPTSSTQQILTRLSSRGKQVVQGIGLYSNERIRQQILNLGMIGETMVTALTKCTNKKKGSNNNETAGRT</sequence>
<evidence type="ECO:0000313" key="1">
    <source>
        <dbReference type="EMBL" id="PPR98009.1"/>
    </source>
</evidence>
<name>A0A2P5X3Z5_GOSBA</name>
<organism evidence="1 2">
    <name type="scientific">Gossypium barbadense</name>
    <name type="common">Sea Island cotton</name>
    <name type="synonym">Hibiscus barbadensis</name>
    <dbReference type="NCBI Taxonomy" id="3634"/>
    <lineage>
        <taxon>Eukaryota</taxon>
        <taxon>Viridiplantae</taxon>
        <taxon>Streptophyta</taxon>
        <taxon>Embryophyta</taxon>
        <taxon>Tracheophyta</taxon>
        <taxon>Spermatophyta</taxon>
        <taxon>Magnoliopsida</taxon>
        <taxon>eudicotyledons</taxon>
        <taxon>Gunneridae</taxon>
        <taxon>Pentapetalae</taxon>
        <taxon>rosids</taxon>
        <taxon>malvids</taxon>
        <taxon>Malvales</taxon>
        <taxon>Malvaceae</taxon>
        <taxon>Malvoideae</taxon>
        <taxon>Gossypium</taxon>
    </lineage>
</organism>